<dbReference type="Proteomes" id="UP001295684">
    <property type="component" value="Unassembled WGS sequence"/>
</dbReference>
<feature type="compositionally biased region" description="Polar residues" evidence="1">
    <location>
        <begin position="712"/>
        <end position="725"/>
    </location>
</feature>
<feature type="compositionally biased region" description="Polar residues" evidence="1">
    <location>
        <begin position="899"/>
        <end position="909"/>
    </location>
</feature>
<feature type="region of interest" description="Disordered" evidence="1">
    <location>
        <begin position="814"/>
        <end position="840"/>
    </location>
</feature>
<feature type="compositionally biased region" description="Basic residues" evidence="1">
    <location>
        <begin position="852"/>
        <end position="869"/>
    </location>
</feature>
<name>A0AAD1XZY2_EUPCR</name>
<organism evidence="2 3">
    <name type="scientific">Euplotes crassus</name>
    <dbReference type="NCBI Taxonomy" id="5936"/>
    <lineage>
        <taxon>Eukaryota</taxon>
        <taxon>Sar</taxon>
        <taxon>Alveolata</taxon>
        <taxon>Ciliophora</taxon>
        <taxon>Intramacronucleata</taxon>
        <taxon>Spirotrichea</taxon>
        <taxon>Hypotrichia</taxon>
        <taxon>Euplotida</taxon>
        <taxon>Euplotidae</taxon>
        <taxon>Moneuplotes</taxon>
    </lineage>
</organism>
<feature type="compositionally biased region" description="Basic and acidic residues" evidence="1">
    <location>
        <begin position="814"/>
        <end position="830"/>
    </location>
</feature>
<feature type="compositionally biased region" description="Polar residues" evidence="1">
    <location>
        <begin position="736"/>
        <end position="747"/>
    </location>
</feature>
<feature type="region of interest" description="Disordered" evidence="1">
    <location>
        <begin position="706"/>
        <end position="774"/>
    </location>
</feature>
<feature type="region of interest" description="Disordered" evidence="1">
    <location>
        <begin position="898"/>
        <end position="928"/>
    </location>
</feature>
<gene>
    <name evidence="2" type="ORF">ECRASSUSDP1_LOCUS23576</name>
</gene>
<feature type="region of interest" description="Disordered" evidence="1">
    <location>
        <begin position="596"/>
        <end position="618"/>
    </location>
</feature>
<feature type="compositionally biased region" description="Basic residues" evidence="1">
    <location>
        <begin position="751"/>
        <end position="774"/>
    </location>
</feature>
<comment type="caution">
    <text evidence="2">The sequence shown here is derived from an EMBL/GenBank/DDBJ whole genome shotgun (WGS) entry which is preliminary data.</text>
</comment>
<feature type="region of interest" description="Disordered" evidence="1">
    <location>
        <begin position="850"/>
        <end position="869"/>
    </location>
</feature>
<reference evidence="2" key="1">
    <citation type="submission" date="2023-07" db="EMBL/GenBank/DDBJ databases">
        <authorList>
            <consortium name="AG Swart"/>
            <person name="Singh M."/>
            <person name="Singh A."/>
            <person name="Seah K."/>
            <person name="Emmerich C."/>
        </authorList>
    </citation>
    <scope>NUCLEOTIDE SEQUENCE</scope>
    <source>
        <strain evidence="2">DP1</strain>
    </source>
</reference>
<evidence type="ECO:0000256" key="1">
    <source>
        <dbReference type="SAM" id="MobiDB-lite"/>
    </source>
</evidence>
<keyword evidence="3" id="KW-1185">Reference proteome</keyword>
<dbReference type="EMBL" id="CAMPGE010024257">
    <property type="protein sequence ID" value="CAI2382109.1"/>
    <property type="molecule type" value="Genomic_DNA"/>
</dbReference>
<proteinExistence type="predicted"/>
<accession>A0AAD1XZY2</accession>
<protein>
    <submittedName>
        <fullName evidence="2">Uncharacterized protein</fullName>
    </submittedName>
</protein>
<dbReference type="AlphaFoldDB" id="A0AAD1XZY2"/>
<evidence type="ECO:0000313" key="2">
    <source>
        <dbReference type="EMBL" id="CAI2382109.1"/>
    </source>
</evidence>
<evidence type="ECO:0000313" key="3">
    <source>
        <dbReference type="Proteomes" id="UP001295684"/>
    </source>
</evidence>
<feature type="compositionally biased region" description="Basic residues" evidence="1">
    <location>
        <begin position="596"/>
        <end position="607"/>
    </location>
</feature>
<sequence>MEKDLDELTHSENASVISHSYTVSDHIKQVLKNGMELRPKESIFPEPKNDKVVTPLFPSSKESSFMSQESVNLEKDNNFEVNLALNQGLVPNSRVLLDQENEPQCPSHQTEEDREVKVVESHKADQCNQTDFDAFRSLAKLNLSNYQTDGDIKKICDLSDDESQKPQHMPKHLKGSFGANTSFIDSKNAILSENSHPNMKLLQQNTNLLLADSTKAQCEMPKNDENKSPKDDTLIIPGFSRQDYKDQIYYKVCNFAELPYRDISDQSRIRIDKEQQEYADDVLGAAKNLIFNDLSLSNITNREGGISLQSEFMKYDIIRSRDNAKVNLNPDSHNVLMIDEGYSSQNSSQNSAIYSPMNLSRYQLPADATEEVKNPEVLYQTQIFQDNEAIQIPRKDLERSFLGIGSQYSELMTVIPRNNQVMESFEVPKDLNCSSMVTAGNSNALFNYKEGAIRNSLKNIDSDNNLESLQKYQNNSRSRIGSSKVSPHMFTPAIKEEKQRDKHTLDEEASENFDDVNEALAYMEMELPKPNRLDTTRFIVSPALLSEASSKSSFRQPRPRRILKSYNNIQNSEKNATITHPLISSKPSAPELLKNAKRKRKGTKKHTKPSDKPFKLQNKPMTKGRLIIPKLRSTTPSQLFVAGCLRKDLCSIKNKGSFILHNKSQIQPTACKRHFQSRSNPRYSKSIPKGLKSYKIGLKSCTRNVPYEESDPSQACASRSRNTSKAAKYKIVPKQYKSQRLQRNASPSLIFKKKTNQKKRGLKGTKLVKSHSRVKVYQRTSKFLKRSTSQKSRQISSNKKTRFKVLSKITDKAKKDQFQKVKKDRPHSSDPLKSQNRKNLKFPFSRNFQRSLPKRRQGLKTSTSKHHKSNKTCMTFKNFPKNTNSRSDVLNSDLLIVNPRSSEPGSTAGQLGLPEEVSNRTTGRRLYN</sequence>